<feature type="transmembrane region" description="Helical" evidence="4">
    <location>
        <begin position="72"/>
        <end position="90"/>
    </location>
</feature>
<reference evidence="7" key="1">
    <citation type="journal article" date="2019" name="Int. J. Syst. Evol. Microbiol.">
        <title>The Global Catalogue of Microorganisms (GCM) 10K type strain sequencing project: providing services to taxonomists for standard genome sequencing and annotation.</title>
        <authorList>
            <consortium name="The Broad Institute Genomics Platform"/>
            <consortium name="The Broad Institute Genome Sequencing Center for Infectious Disease"/>
            <person name="Wu L."/>
            <person name="Ma J."/>
        </authorList>
    </citation>
    <scope>NUCLEOTIDE SEQUENCE [LARGE SCALE GENOMIC DNA]</scope>
    <source>
        <strain evidence="7">JCM 14900</strain>
    </source>
</reference>
<feature type="transmembrane region" description="Helical" evidence="4">
    <location>
        <begin position="43"/>
        <end position="65"/>
    </location>
</feature>
<feature type="transmembrane region" description="Helical" evidence="4">
    <location>
        <begin position="170"/>
        <end position="189"/>
    </location>
</feature>
<keyword evidence="4" id="KW-0812">Transmembrane</keyword>
<keyword evidence="7" id="KW-1185">Reference proteome</keyword>
<feature type="domain" description="HTH luxR-type" evidence="5">
    <location>
        <begin position="383"/>
        <end position="454"/>
    </location>
</feature>
<proteinExistence type="predicted"/>
<dbReference type="PANTHER" id="PTHR44688">
    <property type="entry name" value="DNA-BINDING TRANSCRIPTIONAL ACTIVATOR DEVR_DOSR"/>
    <property type="match status" value="1"/>
</dbReference>
<organism evidence="6 7">
    <name type="scientific">Microbacterium aoyamense</name>
    <dbReference type="NCBI Taxonomy" id="344166"/>
    <lineage>
        <taxon>Bacteria</taxon>
        <taxon>Bacillati</taxon>
        <taxon>Actinomycetota</taxon>
        <taxon>Actinomycetes</taxon>
        <taxon>Micrococcales</taxon>
        <taxon>Microbacteriaceae</taxon>
        <taxon>Microbacterium</taxon>
    </lineage>
</organism>
<gene>
    <name evidence="6" type="ORF">GCM10009775_20730</name>
</gene>
<dbReference type="InterPro" id="IPR016032">
    <property type="entry name" value="Sig_transdc_resp-reg_C-effctor"/>
</dbReference>
<evidence type="ECO:0000256" key="1">
    <source>
        <dbReference type="ARBA" id="ARBA00023015"/>
    </source>
</evidence>
<keyword evidence="4" id="KW-1133">Transmembrane helix</keyword>
<feature type="transmembrane region" description="Helical" evidence="4">
    <location>
        <begin position="201"/>
        <end position="222"/>
    </location>
</feature>
<protein>
    <recommendedName>
        <fullName evidence="5">HTH luxR-type domain-containing protein</fullName>
    </recommendedName>
</protein>
<evidence type="ECO:0000259" key="5">
    <source>
        <dbReference type="PROSITE" id="PS50043"/>
    </source>
</evidence>
<dbReference type="EMBL" id="BAAAOF010000004">
    <property type="protein sequence ID" value="GAA1928560.1"/>
    <property type="molecule type" value="Genomic_DNA"/>
</dbReference>
<evidence type="ECO:0000313" key="6">
    <source>
        <dbReference type="EMBL" id="GAA1928560.1"/>
    </source>
</evidence>
<evidence type="ECO:0000256" key="4">
    <source>
        <dbReference type="SAM" id="Phobius"/>
    </source>
</evidence>
<dbReference type="Pfam" id="PF00196">
    <property type="entry name" value="GerE"/>
    <property type="match status" value="1"/>
</dbReference>
<dbReference type="Gene3D" id="1.10.10.10">
    <property type="entry name" value="Winged helix-like DNA-binding domain superfamily/Winged helix DNA-binding domain"/>
    <property type="match status" value="1"/>
</dbReference>
<dbReference type="RefSeq" id="WP_248148740.1">
    <property type="nucleotide sequence ID" value="NZ_BAAAOF010000004.1"/>
</dbReference>
<dbReference type="SUPFAM" id="SSF46894">
    <property type="entry name" value="C-terminal effector domain of the bipartite response regulators"/>
    <property type="match status" value="1"/>
</dbReference>
<comment type="caution">
    <text evidence="6">The sequence shown here is derived from an EMBL/GenBank/DDBJ whole genome shotgun (WGS) entry which is preliminary data.</text>
</comment>
<feature type="transmembrane region" description="Helical" evidence="4">
    <location>
        <begin position="17"/>
        <end position="37"/>
    </location>
</feature>
<dbReference type="PANTHER" id="PTHR44688:SF16">
    <property type="entry name" value="DNA-BINDING TRANSCRIPTIONAL ACTIVATOR DEVR_DOSR"/>
    <property type="match status" value="1"/>
</dbReference>
<sequence>MTPARVRSDTARSLDRALFAIAALSLLVVVIEVAVLLQTVQLHAIATLALPFGFAVYVIAGIIAWRRRPSNAMGALMVWTGAAVLLGGIASTEVPVLEAIGAVFATVALAAVIHLVLAFPTGRLETPAARWTVAAAYFVSLVLQMPLYLLDPGSPLAVADAPGVVAIAKPVQSLAGAAVTVSAVVILSGRLRRAEDAHRRLLIPLLAYSIFAVLFTPVRSLLRAFVPIDPLLGDMLQFLVLAGVPIAFVFGLLRGGFPRTGGLEELGTWLGEASATDDRLAEVLSRALGDPSLALYVSSEQSGALVDADGREAPPRNDPRRGWSDISAHGVIVGAIAYDAELITDAALVAAAGSIVAIAVERERLSADLRATKQAALVSQEQLVSTIGALTPRQREVLELVAEGRSNASIAAKLVLTEKAVVQHVSRIYDALGLPMHAEAHRRVQAVVLYLTAQEDASGSGEDLGPSHATSLGR</sequence>
<evidence type="ECO:0000313" key="7">
    <source>
        <dbReference type="Proteomes" id="UP001501343"/>
    </source>
</evidence>
<keyword evidence="1" id="KW-0805">Transcription regulation</keyword>
<feature type="transmembrane region" description="Helical" evidence="4">
    <location>
        <begin position="96"/>
        <end position="119"/>
    </location>
</feature>
<evidence type="ECO:0000256" key="3">
    <source>
        <dbReference type="ARBA" id="ARBA00023163"/>
    </source>
</evidence>
<dbReference type="CDD" id="cd06170">
    <property type="entry name" value="LuxR_C_like"/>
    <property type="match status" value="1"/>
</dbReference>
<dbReference type="InterPro" id="IPR036388">
    <property type="entry name" value="WH-like_DNA-bd_sf"/>
</dbReference>
<evidence type="ECO:0000256" key="2">
    <source>
        <dbReference type="ARBA" id="ARBA00023125"/>
    </source>
</evidence>
<keyword evidence="3" id="KW-0804">Transcription</keyword>
<dbReference type="PRINTS" id="PR00038">
    <property type="entry name" value="HTHLUXR"/>
</dbReference>
<dbReference type="InterPro" id="IPR000792">
    <property type="entry name" value="Tscrpt_reg_LuxR_C"/>
</dbReference>
<name>A0ABP5B2P5_9MICO</name>
<dbReference type="Proteomes" id="UP001501343">
    <property type="component" value="Unassembled WGS sequence"/>
</dbReference>
<feature type="transmembrane region" description="Helical" evidence="4">
    <location>
        <begin position="234"/>
        <end position="253"/>
    </location>
</feature>
<dbReference type="PROSITE" id="PS50043">
    <property type="entry name" value="HTH_LUXR_2"/>
    <property type="match status" value="1"/>
</dbReference>
<feature type="transmembrane region" description="Helical" evidence="4">
    <location>
        <begin position="131"/>
        <end position="150"/>
    </location>
</feature>
<keyword evidence="2" id="KW-0238">DNA-binding</keyword>
<accession>A0ABP5B2P5</accession>
<keyword evidence="4" id="KW-0472">Membrane</keyword>
<dbReference type="SMART" id="SM00421">
    <property type="entry name" value="HTH_LUXR"/>
    <property type="match status" value="1"/>
</dbReference>